<evidence type="ECO:0000256" key="5">
    <source>
        <dbReference type="SAM" id="Phobius"/>
    </source>
</evidence>
<feature type="transmembrane region" description="Helical" evidence="5">
    <location>
        <begin position="128"/>
        <end position="147"/>
    </location>
</feature>
<dbReference type="PANTHER" id="PTHR23526:SF4">
    <property type="entry name" value="INTEGRAL MEMBRANE TRANSPORT PROTEIN"/>
    <property type="match status" value="1"/>
</dbReference>
<organism evidence="7 8">
    <name type="scientific">Kocuria palustris PEL</name>
    <dbReference type="NCBI Taxonomy" id="1236550"/>
    <lineage>
        <taxon>Bacteria</taxon>
        <taxon>Bacillati</taxon>
        <taxon>Actinomycetota</taxon>
        <taxon>Actinomycetes</taxon>
        <taxon>Micrococcales</taxon>
        <taxon>Micrococcaceae</taxon>
        <taxon>Kocuria</taxon>
    </lineage>
</organism>
<evidence type="ECO:0000256" key="1">
    <source>
        <dbReference type="ARBA" id="ARBA00004651"/>
    </source>
</evidence>
<dbReference type="InterPro" id="IPR001958">
    <property type="entry name" value="Tet-R_TetA/multi-R_MdtG-like"/>
</dbReference>
<sequence>MWLWLLCLAGALTQTGLNLLRPITSYKLIALDAGPLTIGITTAAYAILPLFTALWLGRVSDRMSSLRLMLCAGVAMLGIGGAGLALLPSVLGIAAASAVLGLGHLAFTIAGQTSIARIAPDDRLDAGFGWFTASYSVGQMLGPLLGGVLVGSQSVTGSADGLARIELALWVGAGLALAALLPVVLRTSSGTLRPAASSDDDAPHASLARVMRTPGVTPQMTASLGLLAMLDILTAFLPLVGEQAGVAPVVVGALLAIRGGASILSRVVLPKLVVRFSRPGLLKASLLGSALALAVPPFVMGHVWLAGLLLAIGGFFLGLGQPLTMSMITTAVPSSWRGSTLAVRLMANRLGQVGMPLIAGAVAAPLGPASAIWLSCAVLAASGAERALRS</sequence>
<name>M2XDG4_9MICC</name>
<dbReference type="Gene3D" id="1.20.1250.20">
    <property type="entry name" value="MFS general substrate transporter like domains"/>
    <property type="match status" value="1"/>
</dbReference>
<reference evidence="7 8" key="1">
    <citation type="journal article" date="2014" name="Genome Announc.">
        <title>Draft Genome Sequence of Kocuria palustris PEL.</title>
        <authorList>
            <person name="Sharma G."/>
            <person name="Khatri I."/>
            <person name="Subramanian S."/>
        </authorList>
    </citation>
    <scope>NUCLEOTIDE SEQUENCE [LARGE SCALE GENOMIC DNA]</scope>
    <source>
        <strain evidence="7 8">PEL</strain>
    </source>
</reference>
<dbReference type="PRINTS" id="PR01035">
    <property type="entry name" value="TCRTETA"/>
</dbReference>
<feature type="transmembrane region" description="Helical" evidence="5">
    <location>
        <begin position="305"/>
        <end position="332"/>
    </location>
</feature>
<dbReference type="AlphaFoldDB" id="M2XDG4"/>
<dbReference type="PANTHER" id="PTHR23526">
    <property type="entry name" value="INTEGRAL MEMBRANE TRANSPORT PROTEIN-RELATED"/>
    <property type="match status" value="1"/>
</dbReference>
<evidence type="ECO:0000256" key="2">
    <source>
        <dbReference type="ARBA" id="ARBA00022692"/>
    </source>
</evidence>
<dbReference type="GO" id="GO:0005886">
    <property type="term" value="C:plasma membrane"/>
    <property type="evidence" value="ECO:0007669"/>
    <property type="project" value="UniProtKB-SubCell"/>
</dbReference>
<feature type="transmembrane region" description="Helical" evidence="5">
    <location>
        <begin position="93"/>
        <end position="116"/>
    </location>
</feature>
<evidence type="ECO:0000313" key="7">
    <source>
        <dbReference type="EMBL" id="EME37131.1"/>
    </source>
</evidence>
<dbReference type="SUPFAM" id="SSF103473">
    <property type="entry name" value="MFS general substrate transporter"/>
    <property type="match status" value="1"/>
</dbReference>
<dbReference type="STRING" id="71999.KPaMU14_11930"/>
<protein>
    <submittedName>
        <fullName evidence="7">Integral membrane transport protein</fullName>
    </submittedName>
</protein>
<dbReference type="InterPro" id="IPR052528">
    <property type="entry name" value="Sugar_transport-like"/>
</dbReference>
<dbReference type="InterPro" id="IPR036259">
    <property type="entry name" value="MFS_trans_sf"/>
</dbReference>
<feature type="domain" description="Major facilitator superfamily (MFS) profile" evidence="6">
    <location>
        <begin position="2"/>
        <end position="390"/>
    </location>
</feature>
<accession>M2XDG4</accession>
<dbReference type="InterPro" id="IPR011701">
    <property type="entry name" value="MFS"/>
</dbReference>
<dbReference type="Pfam" id="PF07690">
    <property type="entry name" value="MFS_1"/>
    <property type="match status" value="1"/>
</dbReference>
<keyword evidence="3 5" id="KW-1133">Transmembrane helix</keyword>
<feature type="transmembrane region" description="Helical" evidence="5">
    <location>
        <begin position="36"/>
        <end position="56"/>
    </location>
</feature>
<gene>
    <name evidence="7" type="ORF">C884_02045</name>
</gene>
<evidence type="ECO:0000313" key="8">
    <source>
        <dbReference type="Proteomes" id="UP000009877"/>
    </source>
</evidence>
<evidence type="ECO:0000256" key="4">
    <source>
        <dbReference type="ARBA" id="ARBA00023136"/>
    </source>
</evidence>
<dbReference type="GO" id="GO:0022857">
    <property type="term" value="F:transmembrane transporter activity"/>
    <property type="evidence" value="ECO:0007669"/>
    <property type="project" value="InterPro"/>
</dbReference>
<keyword evidence="8" id="KW-1185">Reference proteome</keyword>
<dbReference type="InterPro" id="IPR020846">
    <property type="entry name" value="MFS_dom"/>
</dbReference>
<comment type="subcellular location">
    <subcellularLocation>
        <location evidence="1">Cell membrane</location>
        <topology evidence="1">Multi-pass membrane protein</topology>
    </subcellularLocation>
</comment>
<feature type="transmembrane region" description="Helical" evidence="5">
    <location>
        <begin position="167"/>
        <end position="185"/>
    </location>
</feature>
<keyword evidence="2 5" id="KW-0812">Transmembrane</keyword>
<evidence type="ECO:0000256" key="3">
    <source>
        <dbReference type="ARBA" id="ARBA00022989"/>
    </source>
</evidence>
<keyword evidence="4 5" id="KW-0472">Membrane</keyword>
<evidence type="ECO:0000259" key="6">
    <source>
        <dbReference type="PROSITE" id="PS50850"/>
    </source>
</evidence>
<feature type="transmembrane region" description="Helical" evidence="5">
    <location>
        <begin position="221"/>
        <end position="240"/>
    </location>
</feature>
<comment type="caution">
    <text evidence="7">The sequence shown here is derived from an EMBL/GenBank/DDBJ whole genome shotgun (WGS) entry which is preliminary data.</text>
</comment>
<feature type="transmembrane region" description="Helical" evidence="5">
    <location>
        <begin position="68"/>
        <end position="87"/>
    </location>
</feature>
<feature type="transmembrane region" description="Helical" evidence="5">
    <location>
        <begin position="246"/>
        <end position="269"/>
    </location>
</feature>
<dbReference type="EMBL" id="ANHZ02000005">
    <property type="protein sequence ID" value="EME37131.1"/>
    <property type="molecule type" value="Genomic_DNA"/>
</dbReference>
<dbReference type="PROSITE" id="PS50850">
    <property type="entry name" value="MFS"/>
    <property type="match status" value="1"/>
</dbReference>
<proteinExistence type="predicted"/>
<dbReference type="Proteomes" id="UP000009877">
    <property type="component" value="Unassembled WGS sequence"/>
</dbReference>
<feature type="transmembrane region" description="Helical" evidence="5">
    <location>
        <begin position="353"/>
        <end position="381"/>
    </location>
</feature>